<dbReference type="Proteomes" id="UP000196138">
    <property type="component" value="Chromosome"/>
</dbReference>
<proteinExistence type="predicted"/>
<name>A0A1Y0ERW0_9BURK</name>
<dbReference type="GO" id="GO:0004519">
    <property type="term" value="F:endonuclease activity"/>
    <property type="evidence" value="ECO:0007669"/>
    <property type="project" value="InterPro"/>
</dbReference>
<dbReference type="SMART" id="SM00507">
    <property type="entry name" value="HNHc"/>
    <property type="match status" value="1"/>
</dbReference>
<dbReference type="KEGG" id="cser:CCO03_17080"/>
<dbReference type="PANTHER" id="PTHR33877">
    <property type="entry name" value="SLL1193 PROTEIN"/>
    <property type="match status" value="1"/>
</dbReference>
<evidence type="ECO:0000313" key="3">
    <source>
        <dbReference type="Proteomes" id="UP000196138"/>
    </source>
</evidence>
<dbReference type="Pfam" id="PF01844">
    <property type="entry name" value="HNH"/>
    <property type="match status" value="1"/>
</dbReference>
<gene>
    <name evidence="2" type="ORF">CCO03_17080</name>
</gene>
<dbReference type="RefSeq" id="WP_087283028.1">
    <property type="nucleotide sequence ID" value="NZ_CP021455.1"/>
</dbReference>
<keyword evidence="3" id="KW-1185">Reference proteome</keyword>
<dbReference type="PANTHER" id="PTHR33877:SF2">
    <property type="entry name" value="OS07G0170200 PROTEIN"/>
    <property type="match status" value="1"/>
</dbReference>
<feature type="domain" description="HNH nuclease" evidence="1">
    <location>
        <begin position="78"/>
        <end position="128"/>
    </location>
</feature>
<dbReference type="GO" id="GO:0003676">
    <property type="term" value="F:nucleic acid binding"/>
    <property type="evidence" value="ECO:0007669"/>
    <property type="project" value="InterPro"/>
</dbReference>
<dbReference type="Gene3D" id="1.10.30.50">
    <property type="match status" value="1"/>
</dbReference>
<dbReference type="InterPro" id="IPR052892">
    <property type="entry name" value="NA-targeting_endonuclease"/>
</dbReference>
<sequence length="134" mass="15099">MSWDRQLDLEAAIKKERDAVNALKAFADSHRQLIGAIWHWGDGDGGGILEIIARELGIQRSWEKPRETGYKKAKIDANLRRRVFERDAYRCKSCGGYEDLCCDHIVPESKGGPTTFENLQAMCRSCNSKKGARG</sequence>
<dbReference type="InterPro" id="IPR002711">
    <property type="entry name" value="HNH"/>
</dbReference>
<dbReference type="GO" id="GO:0008270">
    <property type="term" value="F:zinc ion binding"/>
    <property type="evidence" value="ECO:0007669"/>
    <property type="project" value="InterPro"/>
</dbReference>
<organism evidence="2 3">
    <name type="scientific">Comamonas serinivorans</name>
    <dbReference type="NCBI Taxonomy" id="1082851"/>
    <lineage>
        <taxon>Bacteria</taxon>
        <taxon>Pseudomonadati</taxon>
        <taxon>Pseudomonadota</taxon>
        <taxon>Betaproteobacteria</taxon>
        <taxon>Burkholderiales</taxon>
        <taxon>Comamonadaceae</taxon>
        <taxon>Comamonas</taxon>
    </lineage>
</organism>
<dbReference type="InterPro" id="IPR003615">
    <property type="entry name" value="HNH_nuc"/>
</dbReference>
<dbReference type="CDD" id="cd00085">
    <property type="entry name" value="HNHc"/>
    <property type="match status" value="1"/>
</dbReference>
<dbReference type="OrthoDB" id="5292295at2"/>
<evidence type="ECO:0000313" key="2">
    <source>
        <dbReference type="EMBL" id="ARU06160.1"/>
    </source>
</evidence>
<accession>A0A1Y0ERW0</accession>
<dbReference type="AlphaFoldDB" id="A0A1Y0ERW0"/>
<dbReference type="EMBL" id="CP021455">
    <property type="protein sequence ID" value="ARU06160.1"/>
    <property type="molecule type" value="Genomic_DNA"/>
</dbReference>
<reference evidence="2 3" key="1">
    <citation type="submission" date="2017-05" db="EMBL/GenBank/DDBJ databases">
        <authorList>
            <person name="Song R."/>
            <person name="Chenine A.L."/>
            <person name="Ruprecht R.M."/>
        </authorList>
    </citation>
    <scope>NUCLEOTIDE SEQUENCE [LARGE SCALE GENOMIC DNA]</scope>
    <source>
        <strain evidence="2 3">DSM 26136</strain>
    </source>
</reference>
<protein>
    <recommendedName>
        <fullName evidence="1">HNH nuclease domain-containing protein</fullName>
    </recommendedName>
</protein>
<evidence type="ECO:0000259" key="1">
    <source>
        <dbReference type="SMART" id="SM00507"/>
    </source>
</evidence>